<feature type="region of interest" description="Disordered" evidence="1">
    <location>
        <begin position="1"/>
        <end position="43"/>
    </location>
</feature>
<gene>
    <name evidence="2" type="ORF">BVRB_5g126980</name>
</gene>
<reference evidence="2 3" key="1">
    <citation type="journal article" date="2014" name="Nature">
        <title>The genome of the recently domesticated crop plant sugar beet (Beta vulgaris).</title>
        <authorList>
            <person name="Dohm J.C."/>
            <person name="Minoche A.E."/>
            <person name="Holtgrawe D."/>
            <person name="Capella-Gutierrez S."/>
            <person name="Zakrzewski F."/>
            <person name="Tafer H."/>
            <person name="Rupp O."/>
            <person name="Sorensen T.R."/>
            <person name="Stracke R."/>
            <person name="Reinhardt R."/>
            <person name="Goesmann A."/>
            <person name="Kraft T."/>
            <person name="Schulz B."/>
            <person name="Stadler P.F."/>
            <person name="Schmidt T."/>
            <person name="Gabaldon T."/>
            <person name="Lehrach H."/>
            <person name="Weisshaar B."/>
            <person name="Himmelbauer H."/>
        </authorList>
    </citation>
    <scope>NUCLEOTIDE SEQUENCE [LARGE SCALE GENOMIC DNA]</scope>
    <source>
        <tissue evidence="2">Taproot</tissue>
    </source>
</reference>
<dbReference type="Gramene" id="KMS97441">
    <property type="protein sequence ID" value="KMS97441"/>
    <property type="gene ID" value="BVRB_5g126980"/>
</dbReference>
<proteinExistence type="predicted"/>
<dbReference type="AlphaFoldDB" id="A0A0J8B8Z7"/>
<sequence>MSVEVLESGEISPTQGDDSPAPKNRKTSDQESDNRTFTEKTTTEKATLFDSTVRRFISRPDIKAIRALSEEEEVEQFHSSWIDNLEAEKKRWAEEKVALKQKIQDTASQRDSVARTQKLIIEEWKTSKAGRMFAANMGMESVEIATREAVAKLRDAVAKLREALKKIHPSADWERVEEEYNAAINAELQVDDNVDIGDVSAEDIPLIEGVPSTVEAPIVSREEAYKEDLRERQNSSDHTSSESDDEEDDGELDVPETSDSDTSSSSAIPGQTFGPRIIERPFRRRPRIVGATSMSRWQP</sequence>
<feature type="compositionally biased region" description="Acidic residues" evidence="1">
    <location>
        <begin position="242"/>
        <end position="259"/>
    </location>
</feature>
<evidence type="ECO:0000313" key="3">
    <source>
        <dbReference type="Proteomes" id="UP000035740"/>
    </source>
</evidence>
<dbReference type="EMBL" id="KQ090317">
    <property type="protein sequence ID" value="KMS97441.1"/>
    <property type="molecule type" value="Genomic_DNA"/>
</dbReference>
<feature type="compositionally biased region" description="Basic and acidic residues" evidence="1">
    <location>
        <begin position="26"/>
        <end position="43"/>
    </location>
</feature>
<dbReference type="Proteomes" id="UP000035740">
    <property type="component" value="Unassembled WGS sequence"/>
</dbReference>
<name>A0A0J8B8Z7_BETVV</name>
<evidence type="ECO:0000256" key="1">
    <source>
        <dbReference type="SAM" id="MobiDB-lite"/>
    </source>
</evidence>
<protein>
    <submittedName>
        <fullName evidence="2">Uncharacterized protein</fullName>
    </submittedName>
</protein>
<feature type="compositionally biased region" description="Basic and acidic residues" evidence="1">
    <location>
        <begin position="225"/>
        <end position="241"/>
    </location>
</feature>
<feature type="region of interest" description="Disordered" evidence="1">
    <location>
        <begin position="225"/>
        <end position="299"/>
    </location>
</feature>
<accession>A0A0J8B8Z7</accession>
<keyword evidence="3" id="KW-1185">Reference proteome</keyword>
<evidence type="ECO:0000313" key="2">
    <source>
        <dbReference type="EMBL" id="KMS97441.1"/>
    </source>
</evidence>
<organism evidence="2 3">
    <name type="scientific">Beta vulgaris subsp. vulgaris</name>
    <name type="common">Beet</name>
    <dbReference type="NCBI Taxonomy" id="3555"/>
    <lineage>
        <taxon>Eukaryota</taxon>
        <taxon>Viridiplantae</taxon>
        <taxon>Streptophyta</taxon>
        <taxon>Embryophyta</taxon>
        <taxon>Tracheophyta</taxon>
        <taxon>Spermatophyta</taxon>
        <taxon>Magnoliopsida</taxon>
        <taxon>eudicotyledons</taxon>
        <taxon>Gunneridae</taxon>
        <taxon>Pentapetalae</taxon>
        <taxon>Caryophyllales</taxon>
        <taxon>Chenopodiaceae</taxon>
        <taxon>Betoideae</taxon>
        <taxon>Beta</taxon>
    </lineage>
</organism>